<organism evidence="1 2">
    <name type="scientific">Arthrobacter crusticola</name>
    <dbReference type="NCBI Taxonomy" id="2547960"/>
    <lineage>
        <taxon>Bacteria</taxon>
        <taxon>Bacillati</taxon>
        <taxon>Actinomycetota</taxon>
        <taxon>Actinomycetes</taxon>
        <taxon>Micrococcales</taxon>
        <taxon>Micrococcaceae</taxon>
        <taxon>Arthrobacter</taxon>
    </lineage>
</organism>
<dbReference type="InterPro" id="IPR046553">
    <property type="entry name" value="DUF6707"/>
</dbReference>
<reference evidence="1 2" key="1">
    <citation type="submission" date="2019-03" db="EMBL/GenBank/DDBJ databases">
        <title>Arthrobacter sp. nov., an bacterium isolated from biocrust in Mu Us Desert.</title>
        <authorList>
            <person name="Lixiong L."/>
        </authorList>
    </citation>
    <scope>NUCLEOTIDE SEQUENCE [LARGE SCALE GENOMIC DNA]</scope>
    <source>
        <strain evidence="1 2">SLN-3</strain>
    </source>
</reference>
<dbReference type="EMBL" id="SMTK01000004">
    <property type="protein sequence ID" value="TDK24807.1"/>
    <property type="molecule type" value="Genomic_DNA"/>
</dbReference>
<evidence type="ECO:0000313" key="1">
    <source>
        <dbReference type="EMBL" id="TDK24807.1"/>
    </source>
</evidence>
<protein>
    <submittedName>
        <fullName evidence="1">Uncharacterized protein</fullName>
    </submittedName>
</protein>
<evidence type="ECO:0000313" key="2">
    <source>
        <dbReference type="Proteomes" id="UP000295411"/>
    </source>
</evidence>
<dbReference type="Pfam" id="PF20453">
    <property type="entry name" value="DUF6707"/>
    <property type="match status" value="1"/>
</dbReference>
<accession>A0A4R5TUS9</accession>
<dbReference type="AlphaFoldDB" id="A0A4R5TUS9"/>
<keyword evidence="2" id="KW-1185">Reference proteome</keyword>
<sequence length="283" mass="29916">MEKDTLQARPVAAEVLAAGQRIALPDGSGYVEVGSVDIESDDFGVPAVVVATLAGGRTLRIASGSVVSVEAVGGAPLVPAVAADDGSPEELVAQVAALHPGSDRISELAERLARGINFKSGSNLQDLHDLALTLFVDRGDTDSALRTADLLTDLGFDGNFGRWKWIESALAMAAYLTRDDEARSAAYSVALRVADESETDPLRAKVNAAVRQRQLNNPNLYDPEILRATAAGNRAAEKDWRVLRFGVLLYLRAHGGSETLSRDVLDRRIANELSAVAGLASAS</sequence>
<comment type="caution">
    <text evidence="1">The sequence shown here is derived from an EMBL/GenBank/DDBJ whole genome shotgun (WGS) entry which is preliminary data.</text>
</comment>
<proteinExistence type="predicted"/>
<dbReference type="OrthoDB" id="4963323at2"/>
<dbReference type="RefSeq" id="WP_133404471.1">
    <property type="nucleotide sequence ID" value="NZ_SMTK01000004.1"/>
</dbReference>
<dbReference type="Proteomes" id="UP000295411">
    <property type="component" value="Unassembled WGS sequence"/>
</dbReference>
<name>A0A4R5TUS9_9MICC</name>
<gene>
    <name evidence="1" type="ORF">E2F48_13475</name>
</gene>